<evidence type="ECO:0000313" key="3">
    <source>
        <dbReference type="Proteomes" id="UP000228934"/>
    </source>
</evidence>
<gene>
    <name evidence="2" type="ORF">AB205_0059550</name>
</gene>
<dbReference type="Proteomes" id="UP000228934">
    <property type="component" value="Unassembled WGS sequence"/>
</dbReference>
<feature type="non-terminal residue" evidence="2">
    <location>
        <position position="218"/>
    </location>
</feature>
<accession>A0A2G9Q8I5</accession>
<dbReference type="AlphaFoldDB" id="A0A2G9Q8I5"/>
<reference evidence="3" key="1">
    <citation type="journal article" date="2017" name="Nat. Commun.">
        <title>The North American bullfrog draft genome provides insight into hormonal regulation of long noncoding RNA.</title>
        <authorList>
            <person name="Hammond S.A."/>
            <person name="Warren R.L."/>
            <person name="Vandervalk B.P."/>
            <person name="Kucuk E."/>
            <person name="Khan H."/>
            <person name="Gibb E.A."/>
            <person name="Pandoh P."/>
            <person name="Kirk H."/>
            <person name="Zhao Y."/>
            <person name="Jones M."/>
            <person name="Mungall A.J."/>
            <person name="Coope R."/>
            <person name="Pleasance S."/>
            <person name="Moore R.A."/>
            <person name="Holt R.A."/>
            <person name="Round J.M."/>
            <person name="Ohora S."/>
            <person name="Walle B.V."/>
            <person name="Veldhoen N."/>
            <person name="Helbing C.C."/>
            <person name="Birol I."/>
        </authorList>
    </citation>
    <scope>NUCLEOTIDE SEQUENCE [LARGE SCALE GENOMIC DNA]</scope>
</reference>
<evidence type="ECO:0000313" key="2">
    <source>
        <dbReference type="EMBL" id="PIO11481.1"/>
    </source>
</evidence>
<evidence type="ECO:0000256" key="1">
    <source>
        <dbReference type="SAM" id="MobiDB-lite"/>
    </source>
</evidence>
<protein>
    <submittedName>
        <fullName evidence="2">Uncharacterized protein</fullName>
    </submittedName>
</protein>
<keyword evidence="3" id="KW-1185">Reference proteome</keyword>
<proteinExistence type="predicted"/>
<dbReference type="EMBL" id="KZ061036">
    <property type="protein sequence ID" value="PIO11481.1"/>
    <property type="molecule type" value="Genomic_DNA"/>
</dbReference>
<feature type="region of interest" description="Disordered" evidence="1">
    <location>
        <begin position="1"/>
        <end position="78"/>
    </location>
</feature>
<organism evidence="2 3">
    <name type="scientific">Aquarana catesbeiana</name>
    <name type="common">American bullfrog</name>
    <name type="synonym">Rana catesbeiana</name>
    <dbReference type="NCBI Taxonomy" id="8400"/>
    <lineage>
        <taxon>Eukaryota</taxon>
        <taxon>Metazoa</taxon>
        <taxon>Chordata</taxon>
        <taxon>Craniata</taxon>
        <taxon>Vertebrata</taxon>
        <taxon>Euteleostomi</taxon>
        <taxon>Amphibia</taxon>
        <taxon>Batrachia</taxon>
        <taxon>Anura</taxon>
        <taxon>Neobatrachia</taxon>
        <taxon>Ranoidea</taxon>
        <taxon>Ranidae</taxon>
        <taxon>Aquarana</taxon>
    </lineage>
</organism>
<sequence length="218" mass="22555">MTATQFGSGGSQPPAPTVSWSGGCGVPSRSAGNRAECYQPLPSTGNNDTGRRGSRPPSPTEGLATGPSTAGLCPQLTEDGFPVKVDGTSDSGCIPQGCWAVGPDPQKHDGVSQDTLSSLQRQKGLQGEGPVQASPQRQISSLREAEVGWVSNALFGTICLGYCVGRGIGGLELLTNFGVNPSGVSSCVSLLPKGEKCDRPSRERDFWRGLNASLLPII</sequence>
<name>A0A2G9Q8I5_AQUCT</name>